<keyword evidence="2" id="KW-1003">Cell membrane</keyword>
<feature type="domain" description="Major facilitator superfamily (MFS) profile" evidence="7">
    <location>
        <begin position="16"/>
        <end position="389"/>
    </location>
</feature>
<comment type="caution">
    <text evidence="8">The sequence shown here is derived from an EMBL/GenBank/DDBJ whole genome shotgun (WGS) entry which is preliminary data.</text>
</comment>
<feature type="transmembrane region" description="Helical" evidence="6">
    <location>
        <begin position="169"/>
        <end position="190"/>
    </location>
</feature>
<feature type="transmembrane region" description="Helical" evidence="6">
    <location>
        <begin position="245"/>
        <end position="265"/>
    </location>
</feature>
<evidence type="ECO:0000256" key="5">
    <source>
        <dbReference type="ARBA" id="ARBA00023136"/>
    </source>
</evidence>
<feature type="transmembrane region" description="Helical" evidence="6">
    <location>
        <begin position="140"/>
        <end position="163"/>
    </location>
</feature>
<gene>
    <name evidence="8" type="ORF">NBRC116598_22020</name>
</gene>
<evidence type="ECO:0000256" key="3">
    <source>
        <dbReference type="ARBA" id="ARBA00022692"/>
    </source>
</evidence>
<keyword evidence="9" id="KW-1185">Reference proteome</keyword>
<dbReference type="SUPFAM" id="SSF103473">
    <property type="entry name" value="MFS general substrate transporter"/>
    <property type="match status" value="1"/>
</dbReference>
<dbReference type="InterPro" id="IPR036259">
    <property type="entry name" value="MFS_trans_sf"/>
</dbReference>
<evidence type="ECO:0000313" key="9">
    <source>
        <dbReference type="Proteomes" id="UP001441944"/>
    </source>
</evidence>
<protein>
    <submittedName>
        <fullName evidence="8">MFS transporter</fullName>
    </submittedName>
</protein>
<dbReference type="InterPro" id="IPR050189">
    <property type="entry name" value="MFS_Efflux_Transporters"/>
</dbReference>
<comment type="subcellular location">
    <subcellularLocation>
        <location evidence="1">Cell membrane</location>
        <topology evidence="1">Multi-pass membrane protein</topology>
    </subcellularLocation>
</comment>
<accession>A0ABQ0ALK8</accession>
<feature type="transmembrane region" description="Helical" evidence="6">
    <location>
        <begin position="342"/>
        <end position="361"/>
    </location>
</feature>
<dbReference type="PROSITE" id="PS50850">
    <property type="entry name" value="MFS"/>
    <property type="match status" value="1"/>
</dbReference>
<evidence type="ECO:0000256" key="2">
    <source>
        <dbReference type="ARBA" id="ARBA00022475"/>
    </source>
</evidence>
<dbReference type="Proteomes" id="UP001441944">
    <property type="component" value="Unassembled WGS sequence"/>
</dbReference>
<name>A0ABQ0ALK8_9RHOB</name>
<dbReference type="InterPro" id="IPR011701">
    <property type="entry name" value="MFS"/>
</dbReference>
<evidence type="ECO:0000256" key="4">
    <source>
        <dbReference type="ARBA" id="ARBA00022989"/>
    </source>
</evidence>
<dbReference type="PANTHER" id="PTHR43124">
    <property type="entry name" value="PURINE EFFLUX PUMP PBUE"/>
    <property type="match status" value="1"/>
</dbReference>
<evidence type="ECO:0000256" key="6">
    <source>
        <dbReference type="SAM" id="Phobius"/>
    </source>
</evidence>
<dbReference type="InterPro" id="IPR020846">
    <property type="entry name" value="MFS_dom"/>
</dbReference>
<keyword evidence="4 6" id="KW-1133">Transmembrane helix</keyword>
<evidence type="ECO:0000313" key="8">
    <source>
        <dbReference type="EMBL" id="GAA6196758.1"/>
    </source>
</evidence>
<feature type="transmembrane region" description="Helical" evidence="6">
    <location>
        <begin position="211"/>
        <end position="233"/>
    </location>
</feature>
<dbReference type="EMBL" id="BAABWU010000007">
    <property type="protein sequence ID" value="GAA6196758.1"/>
    <property type="molecule type" value="Genomic_DNA"/>
</dbReference>
<organism evidence="8 9">
    <name type="scientific">Pseudophaeobacter arcticus</name>
    <dbReference type="NCBI Taxonomy" id="385492"/>
    <lineage>
        <taxon>Bacteria</taxon>
        <taxon>Pseudomonadati</taxon>
        <taxon>Pseudomonadota</taxon>
        <taxon>Alphaproteobacteria</taxon>
        <taxon>Rhodobacterales</taxon>
        <taxon>Paracoccaceae</taxon>
        <taxon>Pseudophaeobacter</taxon>
    </lineage>
</organism>
<sequence>MPPLSSPPLQQPLWASILILMSAIGIVGSNSLLLSPLVLAVGNDLGTDPARVMQAASAYGLGVAAAALTLAPMGDRIGAGRLLRIALLVLVLGLGTSAAAPGLWGLIAAQVFCGLAGGAALPSIYTLAAMIAPKGREARVVGLVLTGWTLSMVLGVSLSAWLADLAGWRVVYLALALLAAVLWLSSAGLGKITSNSAGQASSPLTALRVPGIRRGLLASCLLMLSFYTTYFFTGAHVTLTLELSTAQAGLLPLFYGIGFGLAVIFDPLLDRLGLPRATPPVFVLIALTYLVMLSVAGTYTLLLVFALVWGIFQHLGLNLLVARLTSLDPEQRGAIMGLYSTITYLCVFTAPFAGALLFPLWGLKGCLALSALLCLFEAVEAAISLRKGPELGPIDPVSPDAPV</sequence>
<feature type="transmembrane region" description="Helical" evidence="6">
    <location>
        <begin position="12"/>
        <end position="32"/>
    </location>
</feature>
<feature type="transmembrane region" description="Helical" evidence="6">
    <location>
        <begin position="52"/>
        <end position="70"/>
    </location>
</feature>
<evidence type="ECO:0000259" key="7">
    <source>
        <dbReference type="PROSITE" id="PS50850"/>
    </source>
</evidence>
<dbReference type="Gene3D" id="1.20.1250.20">
    <property type="entry name" value="MFS general substrate transporter like domains"/>
    <property type="match status" value="1"/>
</dbReference>
<reference evidence="8 9" key="1">
    <citation type="submission" date="2024-04" db="EMBL/GenBank/DDBJ databases">
        <title>Draft genome sequence of Pseudophaeobacter arcticus NBRC 116598.</title>
        <authorList>
            <person name="Miyakawa T."/>
            <person name="Kusuya Y."/>
            <person name="Miura T."/>
        </authorList>
    </citation>
    <scope>NUCLEOTIDE SEQUENCE [LARGE SCALE GENOMIC DNA]</scope>
    <source>
        <strain evidence="8 9">SU-CL00105</strain>
    </source>
</reference>
<evidence type="ECO:0000256" key="1">
    <source>
        <dbReference type="ARBA" id="ARBA00004651"/>
    </source>
</evidence>
<keyword evidence="3 6" id="KW-0812">Transmembrane</keyword>
<dbReference type="RefSeq" id="WP_353399928.1">
    <property type="nucleotide sequence ID" value="NZ_BAABWU010000007.1"/>
</dbReference>
<dbReference type="Pfam" id="PF07690">
    <property type="entry name" value="MFS_1"/>
    <property type="match status" value="1"/>
</dbReference>
<keyword evidence="5 6" id="KW-0472">Membrane</keyword>
<dbReference type="PANTHER" id="PTHR43124:SF3">
    <property type="entry name" value="CHLORAMPHENICOL EFFLUX PUMP RV0191"/>
    <property type="match status" value="1"/>
</dbReference>
<feature type="transmembrane region" description="Helical" evidence="6">
    <location>
        <begin position="106"/>
        <end position="128"/>
    </location>
</feature>
<feature type="transmembrane region" description="Helical" evidence="6">
    <location>
        <begin position="277"/>
        <end position="296"/>
    </location>
</feature>
<feature type="transmembrane region" description="Helical" evidence="6">
    <location>
        <begin position="82"/>
        <end position="100"/>
    </location>
</feature>
<proteinExistence type="predicted"/>